<keyword evidence="2" id="KW-1185">Reference proteome</keyword>
<dbReference type="Proteomes" id="UP000594263">
    <property type="component" value="Unplaced"/>
</dbReference>
<accession>A0A7N0TEF9</accession>
<dbReference type="EnsemblPlants" id="Kaladp0033s0243.1.v1.1">
    <property type="protein sequence ID" value="Kaladp0033s0243.1.v1.1"/>
    <property type="gene ID" value="Kaladp0033s0243.v1.1"/>
</dbReference>
<sequence length="83" mass="9920">MFERKPDKAEAIKKLKQHVLIFGVWRWRRLEPRLTFFTICPVRRMSSSWNFYRVFGSKLKIQLIYTEACEIGDWLLSLGGGLR</sequence>
<protein>
    <submittedName>
        <fullName evidence="1">Uncharacterized protein</fullName>
    </submittedName>
</protein>
<proteinExistence type="predicted"/>
<organism evidence="1 2">
    <name type="scientific">Kalanchoe fedtschenkoi</name>
    <name type="common">Lavender scallops</name>
    <name type="synonym">South American air plant</name>
    <dbReference type="NCBI Taxonomy" id="63787"/>
    <lineage>
        <taxon>Eukaryota</taxon>
        <taxon>Viridiplantae</taxon>
        <taxon>Streptophyta</taxon>
        <taxon>Embryophyta</taxon>
        <taxon>Tracheophyta</taxon>
        <taxon>Spermatophyta</taxon>
        <taxon>Magnoliopsida</taxon>
        <taxon>eudicotyledons</taxon>
        <taxon>Gunneridae</taxon>
        <taxon>Pentapetalae</taxon>
        <taxon>Saxifragales</taxon>
        <taxon>Crassulaceae</taxon>
        <taxon>Kalanchoe</taxon>
    </lineage>
</organism>
<evidence type="ECO:0000313" key="1">
    <source>
        <dbReference type="EnsemblPlants" id="Kaladp0033s0243.1.v1.1"/>
    </source>
</evidence>
<reference evidence="1" key="1">
    <citation type="submission" date="2021-01" db="UniProtKB">
        <authorList>
            <consortium name="EnsemblPlants"/>
        </authorList>
    </citation>
    <scope>IDENTIFICATION</scope>
</reference>
<dbReference type="AlphaFoldDB" id="A0A7N0TEF9"/>
<name>A0A7N0TEF9_KALFE</name>
<evidence type="ECO:0000313" key="2">
    <source>
        <dbReference type="Proteomes" id="UP000594263"/>
    </source>
</evidence>
<dbReference type="Gramene" id="Kaladp0033s0243.1.v1.1">
    <property type="protein sequence ID" value="Kaladp0033s0243.1.v1.1"/>
    <property type="gene ID" value="Kaladp0033s0243.v1.1"/>
</dbReference>